<protein>
    <submittedName>
        <fullName evidence="1">Uncharacterized protein</fullName>
    </submittedName>
</protein>
<dbReference type="EMBL" id="JAJHJB010000003">
    <property type="protein sequence ID" value="MCC5464509.1"/>
    <property type="molecule type" value="Genomic_DNA"/>
</dbReference>
<comment type="caution">
    <text evidence="1">The sequence shown here is derived from an EMBL/GenBank/DDBJ whole genome shotgun (WGS) entry which is preliminary data.</text>
</comment>
<keyword evidence="2" id="KW-1185">Reference proteome</keyword>
<reference evidence="1" key="1">
    <citation type="submission" date="2021-11" db="EMBL/GenBank/DDBJ databases">
        <title>Description of a new species Pelosinus isolated from the bottom sediments of Lake Baikal.</title>
        <authorList>
            <person name="Zakharyuk A."/>
        </authorList>
    </citation>
    <scope>NUCLEOTIDE SEQUENCE</scope>
    <source>
        <strain evidence="1">Bkl1</strain>
    </source>
</reference>
<name>A0ABS8HMY5_9FIRM</name>
<organism evidence="1 2">
    <name type="scientific">Pelosinus baikalensis</name>
    <dbReference type="NCBI Taxonomy" id="2892015"/>
    <lineage>
        <taxon>Bacteria</taxon>
        <taxon>Bacillati</taxon>
        <taxon>Bacillota</taxon>
        <taxon>Negativicutes</taxon>
        <taxon>Selenomonadales</taxon>
        <taxon>Sporomusaceae</taxon>
        <taxon>Pelosinus</taxon>
    </lineage>
</organism>
<sequence length="103" mass="11124">MKYPKGKGFDLTGGLIVTVVLEEYSLTGTFLGEIENRHCKEPTYVSVQEDSEFILLQLTCPVDVINGPEFPVGTIIAVNVEQILFIAPGGICDTDATTITSSN</sequence>
<evidence type="ECO:0000313" key="1">
    <source>
        <dbReference type="EMBL" id="MCC5464509.1"/>
    </source>
</evidence>
<accession>A0ABS8HMY5</accession>
<proteinExistence type="predicted"/>
<dbReference type="Proteomes" id="UP001165492">
    <property type="component" value="Unassembled WGS sequence"/>
</dbReference>
<evidence type="ECO:0000313" key="2">
    <source>
        <dbReference type="Proteomes" id="UP001165492"/>
    </source>
</evidence>
<gene>
    <name evidence="1" type="ORF">LMF89_03910</name>
</gene>